<keyword evidence="1" id="KW-0238">DNA-binding</keyword>
<comment type="caution">
    <text evidence="4">The sequence shown here is derived from an EMBL/GenBank/DDBJ whole genome shotgun (WGS) entry which is preliminary data.</text>
</comment>
<dbReference type="AlphaFoldDB" id="A0A645AME6"/>
<dbReference type="PANTHER" id="PTHR30461:SF2">
    <property type="entry name" value="SERINE RECOMBINASE PINE-RELATED"/>
    <property type="match status" value="1"/>
</dbReference>
<dbReference type="InterPro" id="IPR050639">
    <property type="entry name" value="SSR_resolvase"/>
</dbReference>
<sequence length="207" mass="23994">MAALSERSSKRLVSATDHLLTGLVYCGVCGARMRYMKWGKAGYKLYCYSRQSSKPYLVRDPDCGNQGAWADEVEDAVLTDVFLTTERIEADEQEELVSGALSMLRDQQEIEEKKLRRLYRLYSEAGDDLLLAEIEEIKKRRDIIKEKLEQEEARGLISQGIRRARLEVKNLRGLWEYMTIKDRQRAIRAVVDRVTVTENEAHIEYKL</sequence>
<evidence type="ECO:0000259" key="3">
    <source>
        <dbReference type="Pfam" id="PF13408"/>
    </source>
</evidence>
<evidence type="ECO:0000256" key="1">
    <source>
        <dbReference type="ARBA" id="ARBA00023125"/>
    </source>
</evidence>
<proteinExistence type="predicted"/>
<gene>
    <name evidence="4" type="ORF">SDC9_101068</name>
</gene>
<evidence type="ECO:0000313" key="4">
    <source>
        <dbReference type="EMBL" id="MPM54290.1"/>
    </source>
</evidence>
<name>A0A645AME6_9ZZZZ</name>
<dbReference type="InterPro" id="IPR025827">
    <property type="entry name" value="Zn_ribbon_recom_dom"/>
</dbReference>
<dbReference type="GO" id="GO:0000150">
    <property type="term" value="F:DNA strand exchange activity"/>
    <property type="evidence" value="ECO:0007669"/>
    <property type="project" value="TreeGrafter"/>
</dbReference>
<dbReference type="PANTHER" id="PTHR30461">
    <property type="entry name" value="DNA-INVERTASE FROM LAMBDOID PROPHAGE"/>
    <property type="match status" value="1"/>
</dbReference>
<dbReference type="GO" id="GO:0003677">
    <property type="term" value="F:DNA binding"/>
    <property type="evidence" value="ECO:0007669"/>
    <property type="project" value="UniProtKB-KW"/>
</dbReference>
<reference evidence="4" key="1">
    <citation type="submission" date="2019-08" db="EMBL/GenBank/DDBJ databases">
        <authorList>
            <person name="Kucharzyk K."/>
            <person name="Murdoch R.W."/>
            <person name="Higgins S."/>
            <person name="Loffler F."/>
        </authorList>
    </citation>
    <scope>NUCLEOTIDE SEQUENCE</scope>
</reference>
<dbReference type="Pfam" id="PF13408">
    <property type="entry name" value="Zn_ribbon_recom"/>
    <property type="match status" value="1"/>
</dbReference>
<organism evidence="4">
    <name type="scientific">bioreactor metagenome</name>
    <dbReference type="NCBI Taxonomy" id="1076179"/>
    <lineage>
        <taxon>unclassified sequences</taxon>
        <taxon>metagenomes</taxon>
        <taxon>ecological metagenomes</taxon>
    </lineage>
</organism>
<evidence type="ECO:0000256" key="2">
    <source>
        <dbReference type="ARBA" id="ARBA00023172"/>
    </source>
</evidence>
<feature type="domain" description="Recombinase zinc beta ribbon" evidence="3">
    <location>
        <begin position="19"/>
        <end position="81"/>
    </location>
</feature>
<keyword evidence="2" id="KW-0233">DNA recombination</keyword>
<protein>
    <recommendedName>
        <fullName evidence="3">Recombinase zinc beta ribbon domain-containing protein</fullName>
    </recommendedName>
</protein>
<accession>A0A645AME6</accession>
<dbReference type="EMBL" id="VSSQ01014733">
    <property type="protein sequence ID" value="MPM54290.1"/>
    <property type="molecule type" value="Genomic_DNA"/>
</dbReference>